<accession>A0A7R8WCL1</accession>
<dbReference type="GO" id="GO:0008270">
    <property type="term" value="F:zinc ion binding"/>
    <property type="evidence" value="ECO:0007669"/>
    <property type="project" value="InterPro"/>
</dbReference>
<dbReference type="Pfam" id="PF02126">
    <property type="entry name" value="PTE"/>
    <property type="match status" value="1"/>
</dbReference>
<dbReference type="Gene3D" id="3.20.20.140">
    <property type="entry name" value="Metal-dependent hydrolases"/>
    <property type="match status" value="2"/>
</dbReference>
<comment type="cofactor">
    <cofactor evidence="3">
        <name>a divalent metal cation</name>
        <dbReference type="ChEBI" id="CHEBI:60240"/>
    </cofactor>
    <text evidence="3">Binds 2 divalent metal cations per subunit.</text>
</comment>
<evidence type="ECO:0000256" key="1">
    <source>
        <dbReference type="ARBA" id="ARBA00022723"/>
    </source>
</evidence>
<evidence type="ECO:0000313" key="5">
    <source>
        <dbReference type="EMBL" id="CAD7229125.1"/>
    </source>
</evidence>
<dbReference type="PANTHER" id="PTHR10819">
    <property type="entry name" value="PHOSPHOTRIESTERASE-RELATED"/>
    <property type="match status" value="1"/>
</dbReference>
<feature type="binding site" evidence="3">
    <location>
        <position position="303"/>
    </location>
    <ligand>
        <name>a divalent metal cation</name>
        <dbReference type="ChEBI" id="CHEBI:60240"/>
        <label>1</label>
    </ligand>
</feature>
<gene>
    <name evidence="5" type="ORF">CTOB1V02_LOCUS6998</name>
</gene>
<dbReference type="InterPro" id="IPR001559">
    <property type="entry name" value="Phosphotriesterase"/>
</dbReference>
<feature type="binding site" evidence="3">
    <location>
        <position position="233"/>
    </location>
    <ligand>
        <name>a divalent metal cation</name>
        <dbReference type="ChEBI" id="CHEBI:60240"/>
        <label>2</label>
    </ligand>
</feature>
<evidence type="ECO:0008006" key="6">
    <source>
        <dbReference type="Google" id="ProtNLM"/>
    </source>
</evidence>
<feature type="binding site" evidence="3">
    <location>
        <position position="204"/>
    </location>
    <ligand>
        <name>a divalent metal cation</name>
        <dbReference type="ChEBI" id="CHEBI:60240"/>
        <label>2</label>
    </ligand>
</feature>
<dbReference type="GO" id="GO:0016787">
    <property type="term" value="F:hydrolase activity"/>
    <property type="evidence" value="ECO:0007669"/>
    <property type="project" value="UniProtKB-KW"/>
</dbReference>
<feature type="binding site" evidence="3">
    <location>
        <position position="166"/>
    </location>
    <ligand>
        <name>a divalent metal cation</name>
        <dbReference type="ChEBI" id="CHEBI:60240"/>
        <label>1</label>
    </ligand>
</feature>
<evidence type="ECO:0000256" key="4">
    <source>
        <dbReference type="PROSITE-ProRule" id="PRU00679"/>
    </source>
</evidence>
<proteinExistence type="inferred from homology"/>
<keyword evidence="1 3" id="KW-0479">Metal-binding</keyword>
<dbReference type="EMBL" id="OB661880">
    <property type="protein sequence ID" value="CAD7229125.1"/>
    <property type="molecule type" value="Genomic_DNA"/>
</dbReference>
<name>A0A7R8WCL1_9CRUS</name>
<reference evidence="5" key="1">
    <citation type="submission" date="2020-11" db="EMBL/GenBank/DDBJ databases">
        <authorList>
            <person name="Tran Van P."/>
        </authorList>
    </citation>
    <scope>NUCLEOTIDE SEQUENCE</scope>
</reference>
<comment type="caution">
    <text evidence="4">Lacks conserved residue(s) required for the propagation of feature annotation.</text>
</comment>
<evidence type="ECO:0000256" key="2">
    <source>
        <dbReference type="ARBA" id="ARBA00022801"/>
    </source>
</evidence>
<keyword evidence="2" id="KW-0378">Hydrolase</keyword>
<feature type="binding site" evidence="3">
    <location>
        <position position="63"/>
    </location>
    <ligand>
        <name>a divalent metal cation</name>
        <dbReference type="ChEBI" id="CHEBI:60240"/>
        <label>1</label>
    </ligand>
</feature>
<feature type="binding site" evidence="3">
    <location>
        <position position="61"/>
    </location>
    <ligand>
        <name>a divalent metal cation</name>
        <dbReference type="ChEBI" id="CHEBI:60240"/>
        <label>1</label>
    </ligand>
</feature>
<feature type="binding site" evidence="3">
    <location>
        <position position="166"/>
    </location>
    <ligand>
        <name>a divalent metal cation</name>
        <dbReference type="ChEBI" id="CHEBI:60240"/>
        <label>2</label>
    </ligand>
</feature>
<dbReference type="AlphaFoldDB" id="A0A7R8WCL1"/>
<sequence>MKRAKRRFSLYRISCSGKGRSQSSLSSGVRPCFEGNMSPHPLVRTVLGSLPPHDLGMTLCHEHMSMIFDVAFCDPDPSTEHMSHCPLTVENLGWIRQHPHLQSQAEFALGGKRRWRNDDLRSFKACGGRPETVLLASVEELAAKIKSDIREGTEEEPSVSCGIIGEIGTSFPLTDFEKRSLQAAALAQIDLAAEYASPPPVNIHPGRNQSSPAEVSRVFAEAGGHVRRLCMSHVERTLLSDESLFDFASEFPGCYLEFDLFGNEVSYYQLNPEVDFPSDADRIRRIKSLIDEKYTERILVAHDVHTRHRLTKFGGHGYQYLLDSIIPRMKMRGFSFNDIQCIFNQNPAHFLPF</sequence>
<comment type="similarity">
    <text evidence="4">Belongs to the metallo-dependent hydrolases superfamily. Phosphotriesterase family.</text>
</comment>
<dbReference type="PANTHER" id="PTHR10819:SF3">
    <property type="entry name" value="PHOSPHOTRIESTERASE-RELATED PROTEIN"/>
    <property type="match status" value="1"/>
</dbReference>
<dbReference type="OrthoDB" id="9998343at2759"/>
<organism evidence="5">
    <name type="scientific">Cyprideis torosa</name>
    <dbReference type="NCBI Taxonomy" id="163714"/>
    <lineage>
        <taxon>Eukaryota</taxon>
        <taxon>Metazoa</taxon>
        <taxon>Ecdysozoa</taxon>
        <taxon>Arthropoda</taxon>
        <taxon>Crustacea</taxon>
        <taxon>Oligostraca</taxon>
        <taxon>Ostracoda</taxon>
        <taxon>Podocopa</taxon>
        <taxon>Podocopida</taxon>
        <taxon>Cytherocopina</taxon>
        <taxon>Cytheroidea</taxon>
        <taxon>Cytherideidae</taxon>
        <taxon>Cyprideis</taxon>
    </lineage>
</organism>
<dbReference type="PROSITE" id="PS51347">
    <property type="entry name" value="PHOSPHOTRIESTERASE_2"/>
    <property type="match status" value="1"/>
</dbReference>
<protein>
    <recommendedName>
        <fullName evidence="6">Phosphotriesterase-related protein</fullName>
    </recommendedName>
</protein>
<evidence type="ECO:0000256" key="3">
    <source>
        <dbReference type="PIRSR" id="PIRSR601559-52"/>
    </source>
</evidence>
<dbReference type="InterPro" id="IPR032466">
    <property type="entry name" value="Metal_Hydrolase"/>
</dbReference>
<dbReference type="SUPFAM" id="SSF51556">
    <property type="entry name" value="Metallo-dependent hydrolases"/>
    <property type="match status" value="1"/>
</dbReference>